<dbReference type="Proteomes" id="UP000093070">
    <property type="component" value="Chromosome"/>
</dbReference>
<dbReference type="GO" id="GO:0017116">
    <property type="term" value="F:single-stranded DNA helicase activity"/>
    <property type="evidence" value="ECO:0007669"/>
    <property type="project" value="TreeGrafter"/>
</dbReference>
<keyword evidence="2 11" id="KW-0547">Nucleotide-binding</keyword>
<dbReference type="InterPro" id="IPR050534">
    <property type="entry name" value="Coronavir_polyprotein_1ab"/>
</dbReference>
<evidence type="ECO:0000313" key="14">
    <source>
        <dbReference type="EMBL" id="ANZ22805.1"/>
    </source>
</evidence>
<keyword evidence="10 11" id="KW-0413">Isomerase</keyword>
<dbReference type="SUPFAM" id="SSF52540">
    <property type="entry name" value="P-loop containing nucleoside triphosphate hydrolases"/>
    <property type="match status" value="2"/>
</dbReference>
<dbReference type="GO" id="GO:0008854">
    <property type="term" value="F:exodeoxyribonuclease V activity"/>
    <property type="evidence" value="ECO:0007669"/>
    <property type="project" value="InterPro"/>
</dbReference>
<dbReference type="HAMAP" id="MF_01487">
    <property type="entry name" value="RecD"/>
    <property type="match status" value="1"/>
</dbReference>
<evidence type="ECO:0000256" key="4">
    <source>
        <dbReference type="ARBA" id="ARBA00022801"/>
    </source>
</evidence>
<sequence>MFTLLKQALSKKMIHPIDLYFGNFVAQKSNIFMLIATCVSYENRNGHVFLSIEYFKKNSFSSIFDKKILKKCFNILGKDVNWKKEILKHTAISNGSILTPLVFFKKKIYLYKMWKAESNILKILHKRYNPKINKVKCAIILENLFLNKKDNIQKIAVAISLINKITFIIGGPGTGKTTIILKIIIASIKNSKNPIKIQLSALTGKATTHLNEILKNNIFDLYLSEKEKISLPYEALTIHRLLGIQKTSQKTFFKENNLLNLDILIIDESSMIDLLMMEKIFYAVSKHTKLIFLGDHHQLPPIEPGCIFQNICYYSKDGYSLQHLTRISKLIQYRCLKKQNKKKSNFISDKICVLKKNYRFNKNSGMYILSNAIYSKNIKIIKKLFNNSINNIFFHETNSIIEYHNMIEYISLTYKNFWEKIYNKKEIKEIIKIFQNYQVLCTLNESIFGVQILNQKIEEAMYKNYMIKKFYINEKIWYVGKPIIITHNNTYLNLFNGNIGITNINKKGIFQVSFLKENDRVLNIPINVLRDYDTAWTTTVHKAQGSEFTHTFLVLPNFDSQVLNKDILYTSITRARNTLHIFATRKVFLKTVLKNTDISNSLIDRINDFKS</sequence>
<dbReference type="STRING" id="118101.ATN01_02265"/>
<dbReference type="Pfam" id="PF21185">
    <property type="entry name" value="RecD_N"/>
    <property type="match status" value="1"/>
</dbReference>
<keyword evidence="1 11" id="KW-0540">Nuclease</keyword>
<evidence type="ECO:0000256" key="5">
    <source>
        <dbReference type="ARBA" id="ARBA00022806"/>
    </source>
</evidence>
<dbReference type="GO" id="GO:0005524">
    <property type="term" value="F:ATP binding"/>
    <property type="evidence" value="ECO:0007669"/>
    <property type="project" value="UniProtKB-UniRule"/>
</dbReference>
<dbReference type="OrthoDB" id="9803432at2"/>
<dbReference type="InterPro" id="IPR041851">
    <property type="entry name" value="RecD_N_sf"/>
</dbReference>
<name>A0A1B2H9E0_BUCDN</name>
<dbReference type="InterPro" id="IPR027417">
    <property type="entry name" value="P-loop_NTPase"/>
</dbReference>
<feature type="binding site" evidence="11">
    <location>
        <begin position="170"/>
        <end position="177"/>
    </location>
    <ligand>
        <name>ATP</name>
        <dbReference type="ChEBI" id="CHEBI:30616"/>
    </ligand>
</feature>
<dbReference type="Pfam" id="PF13538">
    <property type="entry name" value="UvrD_C_2"/>
    <property type="match status" value="1"/>
</dbReference>
<dbReference type="RefSeq" id="WP_075433621.1">
    <property type="nucleotide sequence ID" value="NZ_CP013259.1"/>
</dbReference>
<dbReference type="GO" id="GO:0016887">
    <property type="term" value="F:ATP hydrolysis activity"/>
    <property type="evidence" value="ECO:0007669"/>
    <property type="project" value="RHEA"/>
</dbReference>
<dbReference type="InterPro" id="IPR006344">
    <property type="entry name" value="RecD"/>
</dbReference>
<comment type="catalytic activity">
    <reaction evidence="11">
        <text>ATP + H2O = ADP + phosphate + H(+)</text>
        <dbReference type="Rhea" id="RHEA:13065"/>
        <dbReference type="ChEBI" id="CHEBI:15377"/>
        <dbReference type="ChEBI" id="CHEBI:15378"/>
        <dbReference type="ChEBI" id="CHEBI:30616"/>
        <dbReference type="ChEBI" id="CHEBI:43474"/>
        <dbReference type="ChEBI" id="CHEBI:456216"/>
        <dbReference type="EC" id="5.6.2.3"/>
    </reaction>
</comment>
<comment type="similarity">
    <text evidence="11">Belongs to the RecD family.</text>
</comment>
<evidence type="ECO:0000256" key="9">
    <source>
        <dbReference type="ARBA" id="ARBA00023204"/>
    </source>
</evidence>
<dbReference type="PANTHER" id="PTHR43788">
    <property type="entry name" value="DNA2/NAM7 HELICASE FAMILY MEMBER"/>
    <property type="match status" value="1"/>
</dbReference>
<keyword evidence="9 11" id="KW-0234">DNA repair</keyword>
<organism evidence="14 15">
    <name type="scientific">Buchnera aphidicola subsp. Diuraphis noxia</name>
    <dbReference type="NCBI Taxonomy" id="118101"/>
    <lineage>
        <taxon>Bacteria</taxon>
        <taxon>Pseudomonadati</taxon>
        <taxon>Pseudomonadota</taxon>
        <taxon>Gammaproteobacteria</taxon>
        <taxon>Enterobacterales</taxon>
        <taxon>Erwiniaceae</taxon>
        <taxon>Buchnera</taxon>
    </lineage>
</organism>
<dbReference type="EMBL" id="CP013259">
    <property type="protein sequence ID" value="ANZ22805.1"/>
    <property type="molecule type" value="Genomic_DNA"/>
</dbReference>
<gene>
    <name evidence="11" type="primary">recD</name>
    <name evidence="14" type="ORF">ATN01_02265</name>
</gene>
<dbReference type="GO" id="GO:0003677">
    <property type="term" value="F:DNA binding"/>
    <property type="evidence" value="ECO:0007669"/>
    <property type="project" value="UniProtKB-UniRule"/>
</dbReference>
<keyword evidence="8 11" id="KW-0238">DNA-binding</keyword>
<dbReference type="AlphaFoldDB" id="A0A1B2H9E0"/>
<evidence type="ECO:0000256" key="11">
    <source>
        <dbReference type="HAMAP-Rule" id="MF_01487"/>
    </source>
</evidence>
<comment type="miscellaneous">
    <text evidence="11">In the RecBCD complex, RecB has a slow 3'-5' helicase, an exonuclease activity and loads RecA onto ssDNA, RecD has a fast 5'-3' helicase activity, while RecC stimulates the ATPase and processivity of the RecB helicase and contributes to recognition of the Chi site.</text>
</comment>
<evidence type="ECO:0000256" key="7">
    <source>
        <dbReference type="ARBA" id="ARBA00022840"/>
    </source>
</evidence>
<keyword evidence="6 11" id="KW-0269">Exonuclease</keyword>
<comment type="subunit">
    <text evidence="11">Heterotrimer of RecB, RecC and RecD. All subunits contribute to DNA-binding.</text>
</comment>
<dbReference type="GO" id="GO:0009338">
    <property type="term" value="C:exodeoxyribonuclease V complex"/>
    <property type="evidence" value="ECO:0007669"/>
    <property type="project" value="InterPro"/>
</dbReference>
<dbReference type="PATRIC" id="fig|118101.4.peg.456"/>
<evidence type="ECO:0000256" key="6">
    <source>
        <dbReference type="ARBA" id="ARBA00022839"/>
    </source>
</evidence>
<dbReference type="InterPro" id="IPR049550">
    <property type="entry name" value="RecD_N"/>
</dbReference>
<evidence type="ECO:0000256" key="10">
    <source>
        <dbReference type="ARBA" id="ARBA00023235"/>
    </source>
</evidence>
<reference evidence="14 15" key="1">
    <citation type="submission" date="2015-11" db="EMBL/GenBank/DDBJ databases">
        <title>The complete genome of Buchnera aphidicola from Diuraphis noxia biotype SAM.</title>
        <authorList>
            <person name="Burger N.F.V."/>
            <person name="Oberholster A.-M."/>
        </authorList>
    </citation>
    <scope>NUCLEOTIDE SEQUENCE [LARGE SCALE GENOMIC DNA]</scope>
    <source>
        <strain evidence="14">SAM</strain>
    </source>
</reference>
<dbReference type="GO" id="GO:0000724">
    <property type="term" value="P:double-strand break repair via homologous recombination"/>
    <property type="evidence" value="ECO:0007669"/>
    <property type="project" value="UniProtKB-UniRule"/>
</dbReference>
<dbReference type="GO" id="GO:0043139">
    <property type="term" value="F:5'-3' DNA helicase activity"/>
    <property type="evidence" value="ECO:0007669"/>
    <property type="project" value="UniProtKB-UniRule"/>
</dbReference>
<dbReference type="EC" id="5.6.2.3" evidence="11"/>
<dbReference type="PANTHER" id="PTHR43788:SF6">
    <property type="entry name" value="DNA HELICASE B"/>
    <property type="match status" value="1"/>
</dbReference>
<feature type="domain" description="RecBCD enzyme subunit RecD N-terminal" evidence="13">
    <location>
        <begin position="11"/>
        <end position="109"/>
    </location>
</feature>
<dbReference type="Gene3D" id="1.10.10.1020">
    <property type="entry name" value="RecBCD complex, subunit RecD, N-terminal domain"/>
    <property type="match status" value="1"/>
</dbReference>
<feature type="domain" description="UvrD-like helicase C-terminal" evidence="12">
    <location>
        <begin position="535"/>
        <end position="581"/>
    </location>
</feature>
<dbReference type="CDD" id="cd18809">
    <property type="entry name" value="SF1_C_RecD"/>
    <property type="match status" value="1"/>
</dbReference>
<dbReference type="CDD" id="cd17933">
    <property type="entry name" value="DEXSc_RecD-like"/>
    <property type="match status" value="1"/>
</dbReference>
<proteinExistence type="inferred from homology"/>
<protein>
    <recommendedName>
        <fullName evidence="11">RecBCD enzyme subunit RecD</fullName>
        <ecNumber evidence="11">5.6.2.3</ecNumber>
    </recommendedName>
    <alternativeName>
        <fullName evidence="11">DNA 5'-3' helicase subunit RecD</fullName>
    </alternativeName>
    <alternativeName>
        <fullName evidence="11">Exonuclease V subunit RecD</fullName>
        <shortName evidence="11">ExoV subunit RecD</shortName>
    </alternativeName>
    <alternativeName>
        <fullName evidence="11">Helicase/nuclease RecBCD subunit RecD</fullName>
    </alternativeName>
</protein>
<keyword evidence="3 11" id="KW-0227">DNA damage</keyword>
<evidence type="ECO:0000256" key="3">
    <source>
        <dbReference type="ARBA" id="ARBA00022763"/>
    </source>
</evidence>
<keyword evidence="5 11" id="KW-0347">Helicase</keyword>
<evidence type="ECO:0000256" key="2">
    <source>
        <dbReference type="ARBA" id="ARBA00022741"/>
    </source>
</evidence>
<dbReference type="Pfam" id="PF13245">
    <property type="entry name" value="AAA_19"/>
    <property type="match status" value="1"/>
</dbReference>
<evidence type="ECO:0000259" key="12">
    <source>
        <dbReference type="Pfam" id="PF13538"/>
    </source>
</evidence>
<keyword evidence="7 11" id="KW-0067">ATP-binding</keyword>
<dbReference type="NCBIfam" id="TIGR01447">
    <property type="entry name" value="recD"/>
    <property type="match status" value="1"/>
</dbReference>
<evidence type="ECO:0000256" key="8">
    <source>
        <dbReference type="ARBA" id="ARBA00023125"/>
    </source>
</evidence>
<evidence type="ECO:0000259" key="13">
    <source>
        <dbReference type="Pfam" id="PF21185"/>
    </source>
</evidence>
<dbReference type="InterPro" id="IPR027785">
    <property type="entry name" value="UvrD-like_helicase_C"/>
</dbReference>
<evidence type="ECO:0000256" key="1">
    <source>
        <dbReference type="ARBA" id="ARBA00022722"/>
    </source>
</evidence>
<comment type="function">
    <text evidence="11">A helicase/nuclease that prepares dsDNA breaks (DSB) for recombinational DNA repair. Binds to DSBs and unwinds DNA via a highly rapid and processive ATP-dependent bidirectional helicase activity. Unwinds dsDNA until it encounters a Chi (crossover hotspot instigator) sequence from the 3' direction. Cuts ssDNA a few nucleotides 3' to the Chi site. The properties and activities of the enzyme are changed at Chi. The Chi-altered holoenzyme produces a long 3'-ssDNA overhang and facilitates RecA-binding to the ssDNA for homologous DNA recombination and repair. Holoenzyme degrades any linearized DNA that is unable to undergo homologous recombination. In the holoenzyme this subunit has ssDNA-dependent ATPase and 5'-3' helicase activity. When added to pre-assembled RecBC greatly stimulates nuclease activity and augments holoenzyme processivity. Negatively regulates the RecA-loading ability of RecBCD.</text>
</comment>
<dbReference type="Gene3D" id="3.40.50.300">
    <property type="entry name" value="P-loop containing nucleotide triphosphate hydrolases"/>
    <property type="match status" value="3"/>
</dbReference>
<evidence type="ECO:0000313" key="15">
    <source>
        <dbReference type="Proteomes" id="UP000093070"/>
    </source>
</evidence>
<keyword evidence="4 11" id="KW-0378">Hydrolase</keyword>
<accession>A0A1B2H9E0</accession>